<dbReference type="CDD" id="cd00041">
    <property type="entry name" value="CUB"/>
    <property type="match status" value="10"/>
</dbReference>
<evidence type="ECO:0000256" key="3">
    <source>
        <dbReference type="PROSITE-ProRule" id="PRU00059"/>
    </source>
</evidence>
<feature type="domain" description="CUB" evidence="4">
    <location>
        <begin position="1163"/>
        <end position="1294"/>
    </location>
</feature>
<feature type="domain" description="CUB" evidence="4">
    <location>
        <begin position="1296"/>
        <end position="1416"/>
    </location>
</feature>
<keyword evidence="1" id="KW-0677">Repeat</keyword>
<evidence type="ECO:0000259" key="4">
    <source>
        <dbReference type="PROSITE" id="PS01180"/>
    </source>
</evidence>
<feature type="domain" description="CUB" evidence="4">
    <location>
        <begin position="634"/>
        <end position="765"/>
    </location>
</feature>
<dbReference type="InterPro" id="IPR000859">
    <property type="entry name" value="CUB_dom"/>
</dbReference>
<reference evidence="5" key="2">
    <citation type="submission" date="2012-12" db="EMBL/GenBank/DDBJ databases">
        <authorList>
            <consortium name="WormBase Consortium"/>
            <person name="Ghedin E."/>
            <person name="Paulini M."/>
        </authorList>
    </citation>
    <scope>NUCLEOTIDE SEQUENCE</scope>
    <source>
        <strain evidence="5">FR3</strain>
    </source>
</reference>
<reference evidence="5" key="1">
    <citation type="journal article" date="2007" name="Science">
        <title>Draft genome of the filarial nematode parasite Brugia malayi.</title>
        <authorList>
            <person name="Ghedin E."/>
            <person name="Wang S."/>
            <person name="Spiro D."/>
            <person name="Caler E."/>
            <person name="Zhao Q."/>
            <person name="Crabtree J."/>
            <person name="Allen J.E."/>
            <person name="Delcher A.L."/>
            <person name="Guiliano D.B."/>
            <person name="Miranda-Saavedra D."/>
            <person name="Angiuoli S.V."/>
            <person name="Creasy T."/>
            <person name="Amedeo P."/>
            <person name="Haas B."/>
            <person name="El-Sayed N.M."/>
            <person name="Wortman J.R."/>
            <person name="Feldblyum T."/>
            <person name="Tallon L."/>
            <person name="Schatz M."/>
            <person name="Shumway M."/>
            <person name="Koo H."/>
            <person name="Salzberg S.L."/>
            <person name="Schobel S."/>
            <person name="Pertea M."/>
            <person name="Pop M."/>
            <person name="White O."/>
            <person name="Barton G.J."/>
            <person name="Carlow C.K."/>
            <person name="Crawford M.J."/>
            <person name="Daub J."/>
            <person name="Dimmic M.W."/>
            <person name="Estes C.F."/>
            <person name="Foster J.M."/>
            <person name="Ganatra M."/>
            <person name="Gregory W.F."/>
            <person name="Johnson N.M."/>
            <person name="Jin J."/>
            <person name="Komuniecki R."/>
            <person name="Korf I."/>
            <person name="Kumar S."/>
            <person name="Laney S."/>
            <person name="Li B.W."/>
            <person name="Li W."/>
            <person name="Lindblom T.H."/>
            <person name="Lustigman S."/>
            <person name="Ma D."/>
            <person name="Maina C.V."/>
            <person name="Martin D.M."/>
            <person name="McCarter J.P."/>
            <person name="McReynolds L."/>
            <person name="Mitreva M."/>
            <person name="Nutman T.B."/>
            <person name="Parkinson J."/>
            <person name="Peregrin-Alvarez J.M."/>
            <person name="Poole C."/>
            <person name="Ren Q."/>
            <person name="Saunders L."/>
            <person name="Sluder A.E."/>
            <person name="Smith K."/>
            <person name="Stanke M."/>
            <person name="Unnasch T.R."/>
            <person name="Ware J."/>
            <person name="Wei A.D."/>
            <person name="Weil G."/>
            <person name="Williams D.J."/>
            <person name="Zhang Y."/>
            <person name="Williams S.A."/>
            <person name="Fraser-Liggett C."/>
            <person name="Slatko B."/>
            <person name="Blaxter M.L."/>
            <person name="Scott A.L."/>
        </authorList>
    </citation>
    <scope>NUCLEOTIDE SEQUENCE</scope>
    <source>
        <strain evidence="5">FR3</strain>
    </source>
</reference>
<name>A0A1I9G1B2_BRUMA</name>
<keyword evidence="2 3" id="KW-1015">Disulfide bond</keyword>
<dbReference type="EMBL" id="LN856998">
    <property type="protein sequence ID" value="CDP98684.1"/>
    <property type="molecule type" value="Genomic_DNA"/>
</dbReference>
<proteinExistence type="predicted"/>
<feature type="domain" description="CUB" evidence="4">
    <location>
        <begin position="1423"/>
        <end position="1544"/>
    </location>
</feature>
<feature type="domain" description="CUB" evidence="4">
    <location>
        <begin position="506"/>
        <end position="630"/>
    </location>
</feature>
<feature type="domain" description="CUB" evidence="4">
    <location>
        <begin position="906"/>
        <end position="1030"/>
    </location>
</feature>
<dbReference type="PROSITE" id="PS01180">
    <property type="entry name" value="CUB"/>
    <property type="match status" value="12"/>
</dbReference>
<evidence type="ECO:0000256" key="1">
    <source>
        <dbReference type="ARBA" id="ARBA00022737"/>
    </source>
</evidence>
<feature type="domain" description="CUB" evidence="4">
    <location>
        <begin position="303"/>
        <end position="369"/>
    </location>
</feature>
<comment type="caution">
    <text evidence="3">Lacks conserved residue(s) required for the propagation of feature annotation.</text>
</comment>
<evidence type="ECO:0000313" key="5">
    <source>
        <dbReference type="EMBL" id="CDP98684.1"/>
    </source>
</evidence>
<protein>
    <submittedName>
        <fullName evidence="5">Bm7350, isoform e</fullName>
    </submittedName>
</protein>
<dbReference type="Gene3D" id="2.60.120.290">
    <property type="entry name" value="Spermadhesin, CUB domain"/>
    <property type="match status" value="13"/>
</dbReference>
<feature type="disulfide bond" evidence="3">
    <location>
        <begin position="1163"/>
        <end position="1190"/>
    </location>
</feature>
<dbReference type="FunFam" id="2.60.120.290:FF:000005">
    <property type="entry name" value="Procollagen C-endopeptidase enhancer 1"/>
    <property type="match status" value="4"/>
</dbReference>
<gene>
    <name evidence="5" type="primary">Bm7350</name>
    <name evidence="5" type="ORF">BM_Bm7350</name>
</gene>
<accession>A0A1I9G1B2</accession>
<evidence type="ECO:0000256" key="2">
    <source>
        <dbReference type="ARBA" id="ARBA00023157"/>
    </source>
</evidence>
<organism evidence="5">
    <name type="scientific">Brugia malayi</name>
    <name type="common">Filarial nematode worm</name>
    <dbReference type="NCBI Taxonomy" id="6279"/>
    <lineage>
        <taxon>Eukaryota</taxon>
        <taxon>Metazoa</taxon>
        <taxon>Ecdysozoa</taxon>
        <taxon>Nematoda</taxon>
        <taxon>Chromadorea</taxon>
        <taxon>Rhabditida</taxon>
        <taxon>Spirurina</taxon>
        <taxon>Spiruromorpha</taxon>
        <taxon>Filarioidea</taxon>
        <taxon>Onchocercidae</taxon>
        <taxon>Brugia</taxon>
    </lineage>
</organism>
<dbReference type="InterPro" id="IPR035914">
    <property type="entry name" value="Sperma_CUB_dom_sf"/>
</dbReference>
<dbReference type="SMART" id="SM00042">
    <property type="entry name" value="CUB"/>
    <property type="match status" value="11"/>
</dbReference>
<dbReference type="Pfam" id="PF00431">
    <property type="entry name" value="CUB"/>
    <property type="match status" value="12"/>
</dbReference>
<sequence>MTNDGVVSSPIAEDWQSMHFTPVEWTLIGEDDHWLRISIKSIDIPDERDENNLDIEQRDSLKGLVFSEGICTLNGKNDGCGRVEFVHAGYIPPNDFFIKSNLATVLFNAPPGSSFRFVWENIPLTMVNTSLPKANQGINEDFMREFTCGGTLTATFDPQYLTNPGGMSTDGKFTTTLPLTSTIEVWRSINMYRLSRWRGGYGNNLKCRWTIIRPMFAGVMLKIISMDLEEHIDCRFDYIAISSDLSGVSYDDGQLVGNVVKFCKHRDVGTKELFSSEEAVTIFFMTDRNRGGRGFVIEYKLVCQSFDYIPISLGVFDQTIQSPNYPNEYNNNLSCSWSIMLESSRPILAKFLTMDIEESPSCKKDGITVGFQLQLKEQIHDCSSDRLILTEGDLPKVLTSPGFPKTSPNSLDCIWTISAPSGHRIKFTVDPISFNLEDSSVEDVCSGNYLEVRDGPSKLSPLVGRYCGKEPPSTIFSTGSYLNIQYQTDSFVHFSGWNATYEIASCGGSVIIPMNGNRVIISPNYPEPYPSQATCDWTVVAPRGHYVNATFDHLWILFTENCTEDSVALRERGEYILKPVCVFNAVRGKHFTSSQNIMVVSFRSNNTVGRSNRLFCLEKKCGFHLSLVPSKIECGGDVNDDSGYITAPGYPNQLQTHIMCDWTFRAGIGFRYVFDFAFVKHETKYNEVGCYPDIYIANGLNRPVDYYGFVDHIFCFNETQFVSTADLITIRYDDRAAMYEKQNMKERGIPSEKVYAPFRITYLKVPAEFDENACMYHVRRNKTIELKSVDVSRYSVATSPDIDYCHLLIERQFVAGTTVLRFKNFSSSENSFWKPNSRCLDTESYVLVTALGNEPWPFEARFCDGSFKKTANFTVALPHRSFDIHVFQKLHLSSISFNLTVQFLPCGGLIQGPESGILTSPGFYGKENSTYEPDTQCVWSLKAPEGQIVKIKITDMDLEYNVECKHDFLKLFEGGGTDASLVHVYCNNPQDEPIQDRFREVKSRGRYLTLYFFTDMSIERRGFRLEYSFSGFEDECGFTTNRMTGTVISPRNPQDYPNHIYCLWDISVPFGYHVALYFHRFDVQQSDDCSKDYVKISQEHHSRAIAPVGGYYFMFDHEEELKKICGYETPPVFHSESNRIKIEFKSDGKITGKGFNITWKSECGTTFRLNHGVVTSPHYPRFYPNEDMECDYLIEPEYDGTLIITLRILDLELDPYIYDYSRQPCNTDFLELRDISAKRVIDTFCANSDISSEIAPISVKGPVGVRFVSNTSVFEDLLNRRKHRRGFKISYALSKCGGEINFKEEKELMSVVISSPGFPLPYHHNLDCVWNISAPEKRVISIKHTHLDLEESSDCLFDFVEFFDGSQISNATSMGKFCGAVVPSSQLSTTGRFLVVRFYSDRSANRGGFRIIATASLGPDGGCGGEINVNNSYELIAPLNPKTGQYYNFLRCGWTLKAPTGKILEMRLKDLELEAPDAETGRCYDYIAVYDGYKTISPMLLSNTCKIVEQLPLIMKSSYRVLHIYFESDSDKTFKGFTMEFKTITAPCGGRRTAATEPSELQYESEKMLTRIFPKHQRCRWIIYSKERMPLRVEFSQFSFPSLTPDCTDEYMEIRDAGTPADCHHPACRDTSNGLQIVRLCGSTLPADFISGTSVIQITISAILQSEHTARFRLSYQTLNSCNRVIATQQSMTGHITSPNYPNPYDHNSSCYTTLTALTGYQIFLVFKDFKLEKVRRSFNGQLSTSIREMLTGERNFGPFQNVIDQYSGLYRNEFCEYDYVEIIDSFENRTERYCDYKLPPSFLSSSNTLEIYFKSDSTMAPGGYDAYYYTVRPSDSLSFVYYDFGIISEPQGAITNVGYPGYKNRQRMRWRIDPPNGHKCKLILLTMDFGKNINGECTEGDHLVLGEIGAEGSENIPLSYLPCRDAVTLPKEIPVEPGTSTLLEFYTDDDTADNGDGFRVEWICENYYIMQV</sequence>
<dbReference type="SUPFAM" id="SSF49854">
    <property type="entry name" value="Spermadhesin, CUB domain"/>
    <property type="match status" value="13"/>
</dbReference>
<feature type="domain" description="CUB" evidence="4">
    <location>
        <begin position="148"/>
        <end position="302"/>
    </location>
</feature>
<dbReference type="PANTHER" id="PTHR24251">
    <property type="entry name" value="OVOCHYMASE-RELATED"/>
    <property type="match status" value="1"/>
</dbReference>
<feature type="domain" description="CUB" evidence="4">
    <location>
        <begin position="1036"/>
        <end position="1162"/>
    </location>
</feature>
<feature type="domain" description="CUB" evidence="4">
    <location>
        <begin position="1682"/>
        <end position="1832"/>
    </location>
</feature>
<feature type="domain" description="CUB" evidence="4">
    <location>
        <begin position="382"/>
        <end position="504"/>
    </location>
</feature>
<feature type="domain" description="CUB" evidence="4">
    <location>
        <begin position="1548"/>
        <end position="1679"/>
    </location>
</feature>